<dbReference type="GO" id="GO:0046872">
    <property type="term" value="F:metal ion binding"/>
    <property type="evidence" value="ECO:0007669"/>
    <property type="project" value="UniProtKB-KW"/>
</dbReference>
<dbReference type="PANTHER" id="PTHR13847:SF274">
    <property type="entry name" value="RIESKE 2FE-2S IRON-SULFUR PROTEIN YHFW-RELATED"/>
    <property type="match status" value="1"/>
</dbReference>
<dbReference type="PROSITE" id="PS51296">
    <property type="entry name" value="RIESKE"/>
    <property type="match status" value="1"/>
</dbReference>
<dbReference type="InterPro" id="IPR036922">
    <property type="entry name" value="Rieske_2Fe-2S_sf"/>
</dbReference>
<dbReference type="GO" id="GO:0016020">
    <property type="term" value="C:membrane"/>
    <property type="evidence" value="ECO:0007669"/>
    <property type="project" value="InterPro"/>
</dbReference>
<keyword evidence="8" id="KW-1185">Reference proteome</keyword>
<evidence type="ECO:0000313" key="8">
    <source>
        <dbReference type="Proteomes" id="UP000199475"/>
    </source>
</evidence>
<dbReference type="InterPro" id="IPR006076">
    <property type="entry name" value="FAD-dep_OxRdtase"/>
</dbReference>
<protein>
    <submittedName>
        <fullName evidence="7">Glycine/D-amino acid oxidase</fullName>
    </submittedName>
</protein>
<evidence type="ECO:0000256" key="4">
    <source>
        <dbReference type="ARBA" id="ARBA00023014"/>
    </source>
</evidence>
<evidence type="ECO:0000256" key="3">
    <source>
        <dbReference type="ARBA" id="ARBA00023004"/>
    </source>
</evidence>
<keyword evidence="2" id="KW-0479">Metal-binding</keyword>
<dbReference type="GO" id="GO:0016705">
    <property type="term" value="F:oxidoreductase activity, acting on paired donors, with incorporation or reduction of molecular oxygen"/>
    <property type="evidence" value="ECO:0007669"/>
    <property type="project" value="UniProtKB-ARBA"/>
</dbReference>
<accession>A0A1G9LP88</accession>
<dbReference type="SUPFAM" id="SSF50022">
    <property type="entry name" value="ISP domain"/>
    <property type="match status" value="1"/>
</dbReference>
<keyword evidence="4" id="KW-0411">Iron-sulfur</keyword>
<evidence type="ECO:0000256" key="5">
    <source>
        <dbReference type="ARBA" id="ARBA00023157"/>
    </source>
</evidence>
<dbReference type="InterPro" id="IPR005805">
    <property type="entry name" value="Rieske_Fe-S_prot_C"/>
</dbReference>
<keyword evidence="3" id="KW-0408">Iron</keyword>
<dbReference type="RefSeq" id="WP_093252115.1">
    <property type="nucleotide sequence ID" value="NZ_FNGP01000004.1"/>
</dbReference>
<dbReference type="Pfam" id="PF00355">
    <property type="entry name" value="Rieske"/>
    <property type="match status" value="1"/>
</dbReference>
<gene>
    <name evidence="7" type="ORF">SAMN04488242_2212</name>
</gene>
<evidence type="ECO:0000259" key="6">
    <source>
        <dbReference type="PROSITE" id="PS51296"/>
    </source>
</evidence>
<proteinExistence type="predicted"/>
<dbReference type="PANTHER" id="PTHR13847">
    <property type="entry name" value="SARCOSINE DEHYDROGENASE-RELATED"/>
    <property type="match status" value="1"/>
</dbReference>
<evidence type="ECO:0000313" key="7">
    <source>
        <dbReference type="EMBL" id="SDL63607.1"/>
    </source>
</evidence>
<dbReference type="OrthoDB" id="9767869at2"/>
<dbReference type="SUPFAM" id="SSF51905">
    <property type="entry name" value="FAD/NAD(P)-binding domain"/>
    <property type="match status" value="1"/>
</dbReference>
<dbReference type="AlphaFoldDB" id="A0A1G9LP88"/>
<keyword evidence="5" id="KW-1015">Disulfide bond</keyword>
<dbReference type="Gene3D" id="3.50.50.60">
    <property type="entry name" value="FAD/NAD(P)-binding domain"/>
    <property type="match status" value="1"/>
</dbReference>
<reference evidence="7 8" key="1">
    <citation type="submission" date="2016-10" db="EMBL/GenBank/DDBJ databases">
        <authorList>
            <person name="de Groot N.N."/>
        </authorList>
    </citation>
    <scope>NUCLEOTIDE SEQUENCE [LARGE SCALE GENOMIC DNA]</scope>
    <source>
        <strain evidence="7 8">CGMCC 1.9159</strain>
    </source>
</reference>
<dbReference type="GO" id="GO:0051537">
    <property type="term" value="F:2 iron, 2 sulfur cluster binding"/>
    <property type="evidence" value="ECO:0007669"/>
    <property type="project" value="UniProtKB-KW"/>
</dbReference>
<feature type="domain" description="Rieske" evidence="6">
    <location>
        <begin position="411"/>
        <end position="499"/>
    </location>
</feature>
<evidence type="ECO:0000256" key="1">
    <source>
        <dbReference type="ARBA" id="ARBA00022714"/>
    </source>
</evidence>
<dbReference type="GO" id="GO:0005737">
    <property type="term" value="C:cytoplasm"/>
    <property type="evidence" value="ECO:0007669"/>
    <property type="project" value="TreeGrafter"/>
</dbReference>
<dbReference type="Gene3D" id="2.102.10.10">
    <property type="entry name" value="Rieske [2Fe-2S] iron-sulphur domain"/>
    <property type="match status" value="1"/>
</dbReference>
<dbReference type="STRING" id="686624.SAMN04488242_2212"/>
<sequence length="499" mass="53297">MESVWFATHQPTTAETQPLEAGTHFDTLVAGAGLTGLTTALLLARAGQKVGVLEARRIGAVTTGHTTAKVSLLQGLTLSDVLAHQSEEVLRAYVDANREGQAWLLRLLDDHGVDYQRRTAYTYATTDDSQGALRAELDASRRAGLDVEWLEETELPFPVTGAIALRDQAQIHPLEVLDALVRELREHGGTVVEGVRVTDANLSGSKGPLQVATPQGEVTADRLVLATGTPVLDRGGYFAKLVPMRSYATAHRVAGGTTPRGMYLSIDQPTRSLRTLPVGDEELLIVGGNGHVAGRHSSTQDLVDDLGAWTREHFPGAQMTHAWSAQDYMAADRVPYVGVLPRGGGRIYVATGFNKWGMANAVAAGLNLSGQILEGHMPWAETLSRRSTTPASIVSALSPNLQVAYELAKDWVQAELQHLPDSAPEEGQGVVGRSGGKPHAVSTVDGVTCKLSAVCTHLGGIVRWNDAEKSWDCPLHGSRFAADGKLLEGPAVHDLPRAD</sequence>
<dbReference type="InterPro" id="IPR036188">
    <property type="entry name" value="FAD/NAD-bd_sf"/>
</dbReference>
<evidence type="ECO:0000256" key="2">
    <source>
        <dbReference type="ARBA" id="ARBA00022723"/>
    </source>
</evidence>
<dbReference type="Pfam" id="PF01266">
    <property type="entry name" value="DAO"/>
    <property type="match status" value="1"/>
</dbReference>
<dbReference type="GO" id="GO:0004497">
    <property type="term" value="F:monooxygenase activity"/>
    <property type="evidence" value="ECO:0007669"/>
    <property type="project" value="UniProtKB-ARBA"/>
</dbReference>
<dbReference type="Proteomes" id="UP000199475">
    <property type="component" value="Unassembled WGS sequence"/>
</dbReference>
<dbReference type="EMBL" id="FNGP01000004">
    <property type="protein sequence ID" value="SDL63607.1"/>
    <property type="molecule type" value="Genomic_DNA"/>
</dbReference>
<keyword evidence="1" id="KW-0001">2Fe-2S</keyword>
<name>A0A1G9LP88_9ACTN</name>
<organism evidence="7 8">
    <name type="scientific">Tessaracoccus oleiagri</name>
    <dbReference type="NCBI Taxonomy" id="686624"/>
    <lineage>
        <taxon>Bacteria</taxon>
        <taxon>Bacillati</taxon>
        <taxon>Actinomycetota</taxon>
        <taxon>Actinomycetes</taxon>
        <taxon>Propionibacteriales</taxon>
        <taxon>Propionibacteriaceae</taxon>
        <taxon>Tessaracoccus</taxon>
    </lineage>
</organism>
<dbReference type="PRINTS" id="PR00162">
    <property type="entry name" value="RIESKE"/>
</dbReference>
<dbReference type="Gene3D" id="3.30.9.10">
    <property type="entry name" value="D-Amino Acid Oxidase, subunit A, domain 2"/>
    <property type="match status" value="1"/>
</dbReference>
<dbReference type="InterPro" id="IPR017941">
    <property type="entry name" value="Rieske_2Fe-2S"/>
</dbReference>